<dbReference type="OrthoDB" id="73314at2"/>
<protein>
    <submittedName>
        <fullName evidence="1">Phage tail protein</fullName>
    </submittedName>
</protein>
<dbReference type="PANTHER" id="PTHR38009:SF1">
    <property type="entry name" value="CONSERVED HYPOTHETICAL PHAGE TAIL PROTEIN"/>
    <property type="match status" value="1"/>
</dbReference>
<reference evidence="1 2" key="1">
    <citation type="submission" date="2014-06" db="EMBL/GenBank/DDBJ databases">
        <title>Draft genome sequence of Paenibacillus sp. MSt1.</title>
        <authorList>
            <person name="Aw Y.K."/>
            <person name="Ong K.S."/>
            <person name="Gan H.M."/>
            <person name="Lee S.M."/>
        </authorList>
    </citation>
    <scope>NUCLEOTIDE SEQUENCE [LARGE SCALE GENOMIC DNA]</scope>
    <source>
        <strain evidence="1 2">MSt1</strain>
    </source>
</reference>
<name>A0A081P6T4_9BACL</name>
<dbReference type="Proteomes" id="UP000028123">
    <property type="component" value="Unassembled WGS sequence"/>
</dbReference>
<organism evidence="1 2">
    <name type="scientific">Paenibacillus tyrfis</name>
    <dbReference type="NCBI Taxonomy" id="1501230"/>
    <lineage>
        <taxon>Bacteria</taxon>
        <taxon>Bacillati</taxon>
        <taxon>Bacillota</taxon>
        <taxon>Bacilli</taxon>
        <taxon>Bacillales</taxon>
        <taxon>Paenibacillaceae</taxon>
        <taxon>Paenibacillus</taxon>
    </lineage>
</organism>
<evidence type="ECO:0000313" key="2">
    <source>
        <dbReference type="Proteomes" id="UP000028123"/>
    </source>
</evidence>
<evidence type="ECO:0000313" key="1">
    <source>
        <dbReference type="EMBL" id="KEQ26407.1"/>
    </source>
</evidence>
<keyword evidence="2" id="KW-1185">Reference proteome</keyword>
<dbReference type="InterPro" id="IPR010667">
    <property type="entry name" value="Phage_T4_Gp19"/>
</dbReference>
<dbReference type="eggNOG" id="ENOG5032T2H">
    <property type="taxonomic scope" value="Bacteria"/>
</dbReference>
<proteinExistence type="predicted"/>
<sequence>MSAADSEIFGQAFRFMVELDGMLVAGFSEVSGLQSELEFEEVAEGGVNGYTHRLPKGTKSPPIVLKRGITKSSDLWDWYFSAAGGKVKRKSGSIILYDASWQEMIRWNFFGCYPVKWTGPELSASSSEVAVETIELVHNGLKAIYAR</sequence>
<dbReference type="NCBIfam" id="TIGR02241">
    <property type="entry name" value="conserved hypothetical phage tail region protein"/>
    <property type="match status" value="1"/>
</dbReference>
<dbReference type="Pfam" id="PF06841">
    <property type="entry name" value="Phage_T4_gp19"/>
    <property type="match status" value="1"/>
</dbReference>
<dbReference type="PANTHER" id="PTHR38009">
    <property type="entry name" value="CONSERVED HYPOTHETICAL PHAGE TAIL PROTEIN"/>
    <property type="match status" value="1"/>
</dbReference>
<dbReference type="RefSeq" id="WP_036678869.1">
    <property type="nucleotide sequence ID" value="NZ_BSDJ01000032.1"/>
</dbReference>
<dbReference type="GO" id="GO:0005198">
    <property type="term" value="F:structural molecule activity"/>
    <property type="evidence" value="ECO:0007669"/>
    <property type="project" value="InterPro"/>
</dbReference>
<dbReference type="InterPro" id="IPR011747">
    <property type="entry name" value="CHP02241"/>
</dbReference>
<accession>A0A081P6T4</accession>
<dbReference type="AlphaFoldDB" id="A0A081P6T4"/>
<gene>
    <name evidence="1" type="ORF">ET33_31610</name>
</gene>
<comment type="caution">
    <text evidence="1">The sequence shown here is derived from an EMBL/GenBank/DDBJ whole genome shotgun (WGS) entry which is preliminary data.</text>
</comment>
<dbReference type="EMBL" id="JNVM01000006">
    <property type="protein sequence ID" value="KEQ26407.1"/>
    <property type="molecule type" value="Genomic_DNA"/>
</dbReference>